<dbReference type="InterPro" id="IPR018060">
    <property type="entry name" value="HTH_AraC"/>
</dbReference>
<dbReference type="PROSITE" id="PS00041">
    <property type="entry name" value="HTH_ARAC_FAMILY_1"/>
    <property type="match status" value="1"/>
</dbReference>
<evidence type="ECO:0000256" key="1">
    <source>
        <dbReference type="ARBA" id="ARBA00023015"/>
    </source>
</evidence>
<accession>C6LBV9</accession>
<dbReference type="SUPFAM" id="SSF46689">
    <property type="entry name" value="Homeodomain-like"/>
    <property type="match status" value="2"/>
</dbReference>
<dbReference type="PROSITE" id="PS01124">
    <property type="entry name" value="HTH_ARAC_FAMILY_2"/>
    <property type="match status" value="1"/>
</dbReference>
<name>C6LBV9_9FIRM</name>
<dbReference type="OrthoDB" id="1650670at2"/>
<keyword evidence="2" id="KW-0238">DNA-binding</keyword>
<keyword evidence="3" id="KW-0804">Transcription</keyword>
<dbReference type="PANTHER" id="PTHR43280:SF28">
    <property type="entry name" value="HTH-TYPE TRANSCRIPTIONAL ACTIVATOR RHAS"/>
    <property type="match status" value="1"/>
</dbReference>
<evidence type="ECO:0000256" key="3">
    <source>
        <dbReference type="ARBA" id="ARBA00023163"/>
    </source>
</evidence>
<organism evidence="5 6">
    <name type="scientific">Marvinbryantia formatexigens DSM 14469</name>
    <dbReference type="NCBI Taxonomy" id="478749"/>
    <lineage>
        <taxon>Bacteria</taxon>
        <taxon>Bacillati</taxon>
        <taxon>Bacillota</taxon>
        <taxon>Clostridia</taxon>
        <taxon>Lachnospirales</taxon>
        <taxon>Lachnospiraceae</taxon>
        <taxon>Marvinbryantia</taxon>
    </lineage>
</organism>
<dbReference type="GO" id="GO:0003700">
    <property type="term" value="F:DNA-binding transcription factor activity"/>
    <property type="evidence" value="ECO:0007669"/>
    <property type="project" value="InterPro"/>
</dbReference>
<dbReference type="eggNOG" id="COG2207">
    <property type="taxonomic scope" value="Bacteria"/>
</dbReference>
<dbReference type="InterPro" id="IPR009057">
    <property type="entry name" value="Homeodomain-like_sf"/>
</dbReference>
<dbReference type="RefSeq" id="WP_006860901.1">
    <property type="nucleotide sequence ID" value="NZ_ACCL02000004.1"/>
</dbReference>
<dbReference type="Pfam" id="PF12833">
    <property type="entry name" value="HTH_18"/>
    <property type="match status" value="1"/>
</dbReference>
<dbReference type="Gene3D" id="1.10.10.60">
    <property type="entry name" value="Homeodomain-like"/>
    <property type="match status" value="2"/>
</dbReference>
<keyword evidence="6" id="KW-1185">Reference proteome</keyword>
<sequence>MEIDVIRQLEELVKAFGVKLIRMDSRMTEEDDLMEFDQGLRRFLGYPYEIERGFRMMEKHYKEKILYLVRDSFEEHYMSFRIPEEHCSDGRQEFIQIGPYIMSNPEEIVERVIERLGLAPYLSEELKEHYYSVPILADSDALLGVVLTQLGYLCRDREGLSITRVENYNEFNEKPHKEEQEEEDSLRIAAVEERYRYEDQMMEAIQIGDMEKIMEVTQGFKHYRLKPRNDDNLRDVKNMMVVWNTLFRKAVQQAEVHPVYIDRISEAFAKQIENAARVTELADLSHVMMRKYCLLVRNHSMRGYSSVIRDAVNYIDFHIREPLSLKSIAEEVNISLNYLSAQFKKETGKTLTHYMNEKRIQSSLILLATTDLPIHEVAAQVGIYDENYYARLFKKFQGQTAKQYRSMMRMKP</sequence>
<reference evidence="5" key="1">
    <citation type="submission" date="2009-07" db="EMBL/GenBank/DDBJ databases">
        <authorList>
            <person name="Weinstock G."/>
            <person name="Sodergren E."/>
            <person name="Clifton S."/>
            <person name="Fulton L."/>
            <person name="Fulton B."/>
            <person name="Courtney L."/>
            <person name="Fronick C."/>
            <person name="Harrison M."/>
            <person name="Strong C."/>
            <person name="Farmer C."/>
            <person name="Delahaunty K."/>
            <person name="Markovic C."/>
            <person name="Hall O."/>
            <person name="Minx P."/>
            <person name="Tomlinson C."/>
            <person name="Mitreva M."/>
            <person name="Nelson J."/>
            <person name="Hou S."/>
            <person name="Wollam A."/>
            <person name="Pepin K.H."/>
            <person name="Johnson M."/>
            <person name="Bhonagiri V."/>
            <person name="Nash W.E."/>
            <person name="Warren W."/>
            <person name="Chinwalla A."/>
            <person name="Mardis E.R."/>
            <person name="Wilson R.K."/>
        </authorList>
    </citation>
    <scope>NUCLEOTIDE SEQUENCE [LARGE SCALE GENOMIC DNA]</scope>
    <source>
        <strain evidence="5">DSM 14469</strain>
    </source>
</reference>
<dbReference type="PANTHER" id="PTHR43280">
    <property type="entry name" value="ARAC-FAMILY TRANSCRIPTIONAL REGULATOR"/>
    <property type="match status" value="1"/>
</dbReference>
<comment type="caution">
    <text evidence="5">The sequence shown here is derived from an EMBL/GenBank/DDBJ whole genome shotgun (WGS) entry which is preliminary data.</text>
</comment>
<dbReference type="GO" id="GO:0043565">
    <property type="term" value="F:sequence-specific DNA binding"/>
    <property type="evidence" value="ECO:0007669"/>
    <property type="project" value="InterPro"/>
</dbReference>
<dbReference type="STRING" id="168384.SAMN05660368_00544"/>
<dbReference type="Proteomes" id="UP000005561">
    <property type="component" value="Unassembled WGS sequence"/>
</dbReference>
<evidence type="ECO:0000256" key="2">
    <source>
        <dbReference type="ARBA" id="ARBA00023125"/>
    </source>
</evidence>
<evidence type="ECO:0000313" key="6">
    <source>
        <dbReference type="Proteomes" id="UP000005561"/>
    </source>
</evidence>
<dbReference type="AlphaFoldDB" id="C6LBV9"/>
<dbReference type="SMART" id="SM00342">
    <property type="entry name" value="HTH_ARAC"/>
    <property type="match status" value="1"/>
</dbReference>
<dbReference type="EMBL" id="ACCL02000004">
    <property type="protein sequence ID" value="EET61912.1"/>
    <property type="molecule type" value="Genomic_DNA"/>
</dbReference>
<feature type="domain" description="HTH araC/xylS-type" evidence="4">
    <location>
        <begin position="309"/>
        <end position="407"/>
    </location>
</feature>
<gene>
    <name evidence="5" type="ORF">BRYFOR_06104</name>
</gene>
<keyword evidence="1" id="KW-0805">Transcription regulation</keyword>
<evidence type="ECO:0000313" key="5">
    <source>
        <dbReference type="EMBL" id="EET61912.1"/>
    </source>
</evidence>
<protein>
    <submittedName>
        <fullName evidence="5">Transcriptional regulator, AraC family</fullName>
    </submittedName>
</protein>
<proteinExistence type="predicted"/>
<dbReference type="InterPro" id="IPR018062">
    <property type="entry name" value="HTH_AraC-typ_CS"/>
</dbReference>
<evidence type="ECO:0000259" key="4">
    <source>
        <dbReference type="PROSITE" id="PS01124"/>
    </source>
</evidence>